<dbReference type="EMBL" id="BMMX01000018">
    <property type="protein sequence ID" value="GGL01143.1"/>
    <property type="molecule type" value="Genomic_DNA"/>
</dbReference>
<keyword evidence="4" id="KW-1185">Reference proteome</keyword>
<dbReference type="SUPFAM" id="SSF53335">
    <property type="entry name" value="S-adenosyl-L-methionine-dependent methyltransferases"/>
    <property type="match status" value="1"/>
</dbReference>
<evidence type="ECO:0000313" key="4">
    <source>
        <dbReference type="Proteomes" id="UP000656042"/>
    </source>
</evidence>
<gene>
    <name evidence="3" type="primary">hemK</name>
    <name evidence="3" type="ORF">GCM10012284_39660</name>
</gene>
<dbReference type="PANTHER" id="PTHR18895:SF74">
    <property type="entry name" value="MTRF1L RELEASE FACTOR GLUTAMINE METHYLTRANSFERASE"/>
    <property type="match status" value="1"/>
</dbReference>
<keyword evidence="3" id="KW-0489">Methyltransferase</keyword>
<protein>
    <submittedName>
        <fullName evidence="3">Release factor glutamine methyltransferase</fullName>
    </submittedName>
</protein>
<dbReference type="PROSITE" id="PS00092">
    <property type="entry name" value="N6_MTASE"/>
    <property type="match status" value="1"/>
</dbReference>
<dbReference type="Gene3D" id="3.40.50.150">
    <property type="entry name" value="Vaccinia Virus protein VP39"/>
    <property type="match status" value="1"/>
</dbReference>
<feature type="domain" description="Methyltransferase small" evidence="1">
    <location>
        <begin position="83"/>
        <end position="198"/>
    </location>
</feature>
<dbReference type="AlphaFoldDB" id="A0A8J3C3C6"/>
<proteinExistence type="predicted"/>
<dbReference type="Pfam" id="PF05175">
    <property type="entry name" value="MTS"/>
    <property type="match status" value="1"/>
</dbReference>
<evidence type="ECO:0000259" key="1">
    <source>
        <dbReference type="Pfam" id="PF05175"/>
    </source>
</evidence>
<evidence type="ECO:0000259" key="2">
    <source>
        <dbReference type="Pfam" id="PF17827"/>
    </source>
</evidence>
<evidence type="ECO:0000313" key="3">
    <source>
        <dbReference type="EMBL" id="GGL01143.1"/>
    </source>
</evidence>
<dbReference type="InterPro" id="IPR040758">
    <property type="entry name" value="PrmC_N"/>
</dbReference>
<organism evidence="3 4">
    <name type="scientific">Mangrovihabitans endophyticus</name>
    <dbReference type="NCBI Taxonomy" id="1751298"/>
    <lineage>
        <taxon>Bacteria</taxon>
        <taxon>Bacillati</taxon>
        <taxon>Actinomycetota</taxon>
        <taxon>Actinomycetes</taxon>
        <taxon>Micromonosporales</taxon>
        <taxon>Micromonosporaceae</taxon>
        <taxon>Mangrovihabitans</taxon>
    </lineage>
</organism>
<comment type="caution">
    <text evidence="3">The sequence shown here is derived from an EMBL/GenBank/DDBJ whole genome shotgun (WGS) entry which is preliminary data.</text>
</comment>
<sequence length="286" mass="30425">MEHIGTLIDSAVGPIAIGNSPTPHRDADELYAHLLGVSVEEIDRNADADPQTAARYRQLVDERASGVPMAHLLGAALFDGLRLSAGPGVFTPRRDFSQAVDATTDAVRDTTAPIVVDLCAGCAAMALAIAHRRPDAQVHAVELDEEALHFAAANRDARAAAGDTTITVHHGDVTKPDTLSTLDGRVDAVVANPPFVPDEVQLPAEFSVHQPRDAVYAGPDGLDVIRPLLDTAARLLRADGTLVLEHGHLHGETVPAMLSGDDRFTGVRTHQDQYGYPLYTVARRAA</sequence>
<dbReference type="CDD" id="cd02440">
    <property type="entry name" value="AdoMet_MTases"/>
    <property type="match status" value="1"/>
</dbReference>
<accession>A0A8J3C3C6</accession>
<dbReference type="InterPro" id="IPR007848">
    <property type="entry name" value="Small_mtfrase_dom"/>
</dbReference>
<dbReference type="InterPro" id="IPR029063">
    <property type="entry name" value="SAM-dependent_MTases_sf"/>
</dbReference>
<dbReference type="InterPro" id="IPR002052">
    <property type="entry name" value="DNA_methylase_N6_adenine_CS"/>
</dbReference>
<dbReference type="Gene3D" id="1.10.8.10">
    <property type="entry name" value="DNA helicase RuvA subunit, C-terminal domain"/>
    <property type="match status" value="1"/>
</dbReference>
<feature type="domain" description="Release factor glutamine methyltransferase N-terminal" evidence="2">
    <location>
        <begin position="20"/>
        <end position="74"/>
    </location>
</feature>
<dbReference type="RefSeq" id="WP_189080733.1">
    <property type="nucleotide sequence ID" value="NZ_BMMX01000018.1"/>
</dbReference>
<dbReference type="GO" id="GO:0008170">
    <property type="term" value="F:N-methyltransferase activity"/>
    <property type="evidence" value="ECO:0007669"/>
    <property type="project" value="UniProtKB-ARBA"/>
</dbReference>
<keyword evidence="3" id="KW-0808">Transferase</keyword>
<dbReference type="GO" id="GO:0032259">
    <property type="term" value="P:methylation"/>
    <property type="evidence" value="ECO:0007669"/>
    <property type="project" value="UniProtKB-KW"/>
</dbReference>
<dbReference type="Proteomes" id="UP000656042">
    <property type="component" value="Unassembled WGS sequence"/>
</dbReference>
<dbReference type="InterPro" id="IPR050320">
    <property type="entry name" value="N5-glutamine_MTase"/>
</dbReference>
<name>A0A8J3C3C6_9ACTN</name>
<dbReference type="PANTHER" id="PTHR18895">
    <property type="entry name" value="HEMK METHYLTRANSFERASE"/>
    <property type="match status" value="1"/>
</dbReference>
<reference evidence="3" key="2">
    <citation type="submission" date="2020-09" db="EMBL/GenBank/DDBJ databases">
        <authorList>
            <person name="Sun Q."/>
            <person name="Zhou Y."/>
        </authorList>
    </citation>
    <scope>NUCLEOTIDE SEQUENCE</scope>
    <source>
        <strain evidence="3">CGMCC 4.7299</strain>
    </source>
</reference>
<reference evidence="3" key="1">
    <citation type="journal article" date="2014" name="Int. J. Syst. Evol. Microbiol.">
        <title>Complete genome sequence of Corynebacterium casei LMG S-19264T (=DSM 44701T), isolated from a smear-ripened cheese.</title>
        <authorList>
            <consortium name="US DOE Joint Genome Institute (JGI-PGF)"/>
            <person name="Walter F."/>
            <person name="Albersmeier A."/>
            <person name="Kalinowski J."/>
            <person name="Ruckert C."/>
        </authorList>
    </citation>
    <scope>NUCLEOTIDE SEQUENCE</scope>
    <source>
        <strain evidence="3">CGMCC 4.7299</strain>
    </source>
</reference>
<dbReference type="GO" id="GO:0008757">
    <property type="term" value="F:S-adenosylmethionine-dependent methyltransferase activity"/>
    <property type="evidence" value="ECO:0007669"/>
    <property type="project" value="UniProtKB-ARBA"/>
</dbReference>
<dbReference type="Pfam" id="PF17827">
    <property type="entry name" value="PrmC_N"/>
    <property type="match status" value="1"/>
</dbReference>
<dbReference type="GO" id="GO:0003676">
    <property type="term" value="F:nucleic acid binding"/>
    <property type="evidence" value="ECO:0007669"/>
    <property type="project" value="InterPro"/>
</dbReference>